<protein>
    <submittedName>
        <fullName evidence="1">Uncharacterized protein</fullName>
    </submittedName>
</protein>
<sequence length="66" mass="7075">MVKGFEVTGVFAAQFNDLFQLGLEEFEIVFFAGFLPGAFGHGCYAGKFGHFFGGNFGLFLKIVGGA</sequence>
<dbReference type="EMBL" id="VSSQ01082088">
    <property type="protein sequence ID" value="MPN30820.1"/>
    <property type="molecule type" value="Genomic_DNA"/>
</dbReference>
<gene>
    <name evidence="1" type="ORF">SDC9_178291</name>
</gene>
<proteinExistence type="predicted"/>
<dbReference type="AlphaFoldDB" id="A0A645GWT6"/>
<reference evidence="1" key="1">
    <citation type="submission" date="2019-08" db="EMBL/GenBank/DDBJ databases">
        <authorList>
            <person name="Kucharzyk K."/>
            <person name="Murdoch R.W."/>
            <person name="Higgins S."/>
            <person name="Loffler F."/>
        </authorList>
    </citation>
    <scope>NUCLEOTIDE SEQUENCE</scope>
</reference>
<evidence type="ECO:0000313" key="1">
    <source>
        <dbReference type="EMBL" id="MPN30820.1"/>
    </source>
</evidence>
<organism evidence="1">
    <name type="scientific">bioreactor metagenome</name>
    <dbReference type="NCBI Taxonomy" id="1076179"/>
    <lineage>
        <taxon>unclassified sequences</taxon>
        <taxon>metagenomes</taxon>
        <taxon>ecological metagenomes</taxon>
    </lineage>
</organism>
<accession>A0A645GWT6</accession>
<name>A0A645GWT6_9ZZZZ</name>
<comment type="caution">
    <text evidence="1">The sequence shown here is derived from an EMBL/GenBank/DDBJ whole genome shotgun (WGS) entry which is preliminary data.</text>
</comment>